<proteinExistence type="predicted"/>
<organism evidence="1">
    <name type="scientific">uncultured spirochete</name>
    <dbReference type="NCBI Taxonomy" id="156406"/>
    <lineage>
        <taxon>Bacteria</taxon>
        <taxon>Pseudomonadati</taxon>
        <taxon>Spirochaetota</taxon>
        <taxon>Spirochaetia</taxon>
        <taxon>Spirochaetales</taxon>
        <taxon>environmental samples</taxon>
    </lineage>
</organism>
<dbReference type="AlphaFoldDB" id="A0A3P3XG75"/>
<evidence type="ECO:0000313" key="1">
    <source>
        <dbReference type="EMBL" id="SLM10745.1"/>
    </source>
</evidence>
<sequence length="289" mass="33195">MLFRDRCDGKRITGQHALNALMPYMMRGRNESAVYYGREINIENALAYLKLIKKAQADTEAQERFTLFSLILTAALKTIALYPRLNRFVHRRALYQRKHIAFSFIVKQRFDHDAPEVNAKVFFDPEDSFETVSMKINAAILDAREHGEGDGERFANIFHRIPGGKALIMGVYRILEYFNIAPWSLIRMDPLYSSIYIANLGSIGLNAPFHHLYEWGNTSIFMVIGKIFSKELWHGATRTRQRYIDLRVTLDERIADGLIFAEAASVFSRLLSSPDLLNLSIEELKQALS</sequence>
<gene>
    <name evidence="1" type="ORF">SPIROBIBN47_150107</name>
</gene>
<reference evidence="1" key="1">
    <citation type="submission" date="2017-02" db="EMBL/GenBank/DDBJ databases">
        <authorList>
            <person name="Regsiter A."/>
            <person name="William W."/>
        </authorList>
    </citation>
    <scope>NUCLEOTIDE SEQUENCE</scope>
    <source>
        <strain evidence="1">Bib</strain>
    </source>
</reference>
<dbReference type="InterPro" id="IPR023213">
    <property type="entry name" value="CAT-like_dom_sf"/>
</dbReference>
<name>A0A3P3XG75_9SPIR</name>
<accession>A0A3P3XG75</accession>
<evidence type="ECO:0008006" key="2">
    <source>
        <dbReference type="Google" id="ProtNLM"/>
    </source>
</evidence>
<dbReference type="Gene3D" id="3.30.559.10">
    <property type="entry name" value="Chloramphenicol acetyltransferase-like domain"/>
    <property type="match status" value="1"/>
</dbReference>
<dbReference type="SUPFAM" id="SSF52777">
    <property type="entry name" value="CoA-dependent acyltransferases"/>
    <property type="match status" value="1"/>
</dbReference>
<protein>
    <recommendedName>
        <fullName evidence="2">2-oxoacid dehydrogenase acyltransferase catalytic domain-containing protein</fullName>
    </recommendedName>
</protein>
<dbReference type="EMBL" id="FWDM01000007">
    <property type="protein sequence ID" value="SLM10745.1"/>
    <property type="molecule type" value="Genomic_DNA"/>
</dbReference>